<reference evidence="2 3" key="1">
    <citation type="journal article" date="2012" name="Science">
        <title>The Paleozoic origin of enzymatic lignin decomposition reconstructed from 31 fungal genomes.</title>
        <authorList>
            <person name="Floudas D."/>
            <person name="Binder M."/>
            <person name="Riley R."/>
            <person name="Barry K."/>
            <person name="Blanchette R.A."/>
            <person name="Henrissat B."/>
            <person name="Martinez A.T."/>
            <person name="Otillar R."/>
            <person name="Spatafora J.W."/>
            <person name="Yadav J.S."/>
            <person name="Aerts A."/>
            <person name="Benoit I."/>
            <person name="Boyd A."/>
            <person name="Carlson A."/>
            <person name="Copeland A."/>
            <person name="Coutinho P.M."/>
            <person name="de Vries R.P."/>
            <person name="Ferreira P."/>
            <person name="Findley K."/>
            <person name="Foster B."/>
            <person name="Gaskell J."/>
            <person name="Glotzer D."/>
            <person name="Gorecki P."/>
            <person name="Heitman J."/>
            <person name="Hesse C."/>
            <person name="Hori C."/>
            <person name="Igarashi K."/>
            <person name="Jurgens J.A."/>
            <person name="Kallen N."/>
            <person name="Kersten P."/>
            <person name="Kohler A."/>
            <person name="Kuees U."/>
            <person name="Kumar T.K.A."/>
            <person name="Kuo A."/>
            <person name="LaButti K."/>
            <person name="Larrondo L.F."/>
            <person name="Lindquist E."/>
            <person name="Ling A."/>
            <person name="Lombard V."/>
            <person name="Lucas S."/>
            <person name="Lundell T."/>
            <person name="Martin R."/>
            <person name="McLaughlin D.J."/>
            <person name="Morgenstern I."/>
            <person name="Morin E."/>
            <person name="Murat C."/>
            <person name="Nagy L.G."/>
            <person name="Nolan M."/>
            <person name="Ohm R.A."/>
            <person name="Patyshakuliyeva A."/>
            <person name="Rokas A."/>
            <person name="Ruiz-Duenas F.J."/>
            <person name="Sabat G."/>
            <person name="Salamov A."/>
            <person name="Samejima M."/>
            <person name="Schmutz J."/>
            <person name="Slot J.C."/>
            <person name="St John F."/>
            <person name="Stenlid J."/>
            <person name="Sun H."/>
            <person name="Sun S."/>
            <person name="Syed K."/>
            <person name="Tsang A."/>
            <person name="Wiebenga A."/>
            <person name="Young D."/>
            <person name="Pisabarro A."/>
            <person name="Eastwood D.C."/>
            <person name="Martin F."/>
            <person name="Cullen D."/>
            <person name="Grigoriev I.V."/>
            <person name="Hibbett D.S."/>
        </authorList>
    </citation>
    <scope>NUCLEOTIDE SEQUENCE [LARGE SCALE GENOMIC DNA]</scope>
    <source>
        <strain evidence="2 3">DJM-731 SS1</strain>
    </source>
</reference>
<protein>
    <submittedName>
        <fullName evidence="2">Uncharacterized protein</fullName>
    </submittedName>
</protein>
<evidence type="ECO:0000313" key="2">
    <source>
        <dbReference type="EMBL" id="EJU03300.1"/>
    </source>
</evidence>
<dbReference type="EMBL" id="JH795860">
    <property type="protein sequence ID" value="EJU03300.1"/>
    <property type="molecule type" value="Genomic_DNA"/>
</dbReference>
<accession>M5G4Z8</accession>
<sequence>MGFIKADLMDQATTSQAVCQGTKHKRDCLELAYSKKVDQAFVEWEKKELNIGTNATPSSFLSLLASTNASSSSPANKEFGMPTPSSSTTMCHGHAESASLVVLGPPRMPMPLGLPFSPTVPPSTQPMSTLMATLTVSSPLHIFDAAGTSHMVHTIGCGKVLTPAPTKSFSRLATPTCTTCPTTPMPPVRTSSMVLEKNVLVKLNTTCMSCTSSIILVLGWTV</sequence>
<dbReference type="GeneID" id="63687491"/>
<evidence type="ECO:0000256" key="1">
    <source>
        <dbReference type="SAM" id="MobiDB-lite"/>
    </source>
</evidence>
<name>M5G4Z8_DACPD</name>
<proteinExistence type="predicted"/>
<evidence type="ECO:0000313" key="3">
    <source>
        <dbReference type="Proteomes" id="UP000030653"/>
    </source>
</evidence>
<organism evidence="2 3">
    <name type="scientific">Dacryopinax primogenitus (strain DJM 731)</name>
    <name type="common">Brown rot fungus</name>
    <dbReference type="NCBI Taxonomy" id="1858805"/>
    <lineage>
        <taxon>Eukaryota</taxon>
        <taxon>Fungi</taxon>
        <taxon>Dikarya</taxon>
        <taxon>Basidiomycota</taxon>
        <taxon>Agaricomycotina</taxon>
        <taxon>Dacrymycetes</taxon>
        <taxon>Dacrymycetales</taxon>
        <taxon>Dacrymycetaceae</taxon>
        <taxon>Dacryopinax</taxon>
    </lineage>
</organism>
<dbReference type="HOGENOM" id="CLU_1245306_0_0_1"/>
<gene>
    <name evidence="2" type="ORF">DACRYDRAFT_21515</name>
</gene>
<dbReference type="RefSeq" id="XP_040630194.1">
    <property type="nucleotide sequence ID" value="XM_040772429.1"/>
</dbReference>
<feature type="region of interest" description="Disordered" evidence="1">
    <location>
        <begin position="71"/>
        <end position="90"/>
    </location>
</feature>
<dbReference type="Proteomes" id="UP000030653">
    <property type="component" value="Unassembled WGS sequence"/>
</dbReference>
<keyword evidence="3" id="KW-1185">Reference proteome</keyword>
<dbReference type="AlphaFoldDB" id="M5G4Z8"/>